<dbReference type="SMART" id="SM01358">
    <property type="entry name" value="HBM"/>
    <property type="match status" value="1"/>
</dbReference>
<dbReference type="GO" id="GO:0006935">
    <property type="term" value="P:chemotaxis"/>
    <property type="evidence" value="ECO:0007669"/>
    <property type="project" value="UniProtKB-KW"/>
</dbReference>
<dbReference type="SUPFAM" id="SSF58104">
    <property type="entry name" value="Methyl-accepting chemotaxis protein (MCP) signaling domain"/>
    <property type="match status" value="1"/>
</dbReference>
<dbReference type="SMART" id="SM00283">
    <property type="entry name" value="MA"/>
    <property type="match status" value="1"/>
</dbReference>
<sequence>MIINKNYKKGFIMLDNISIKTKLISLSIIISLSFVLILFIELLSINKISEIENIGTQINKLEIQQLELRKNEKDFLSRKDLKYLEKFNENISNIQKISSTLDTNFDLFDLDKTKLNNYNTIIKDYSTIFTKIVNLQQKIGLKEDNGLYGSLRNSVHLVQEFAKKSNDNYLLATVYDLRKQEKDFMLRLDEKYVENFNKIIIKLEKDEKYKEIIPLISSYKTDFLNLVTSEKEKGFNENSGMMKEMRDIVHKCAKSQEILTTGISQKIVELHDKIVFYSYSIIIIIALFIIIALLYISRVINKSLSTFQEGLGEFFAFLNNETKNINLLDDKNDNEFGNMSKIINSNIIKVQENIIKDKALIDDATKVANDIKDGHLSSRIVTNSNSNELNELKNVINLMLENLSSNINNILEVLKNYSNYDYTKRVNTKLVKGDILELCENINQVGNTITKMLVDSKTIGLNLQNSAHILVDNVKFLTQNANTTAASLEETAAAVEEITSTIAKNSQNINEMSQYSKNVISALKTGEELANRTTTSMDEINAQVIAINESITLIDQIAFQTNILSLNAAVEAATAGEAGRGFAVVAAEVRNLASRSAEVAREIKILVENATSKANIGKEIASNMIEGYATLNSNIQNTVNLINSVSTASKEQQIGMEQINSSINQLDQQTQEIATISSTTQQIAQETNNIAIEIVKNSDEKEFDGKNSIKIQEKR</sequence>
<evidence type="ECO:0000256" key="3">
    <source>
        <dbReference type="PROSITE-ProRule" id="PRU00284"/>
    </source>
</evidence>
<feature type="domain" description="HAMP" evidence="6">
    <location>
        <begin position="361"/>
        <end position="408"/>
    </location>
</feature>
<dbReference type="PROSITE" id="PS50111">
    <property type="entry name" value="CHEMOTAXIS_TRANSDUC_2"/>
    <property type="match status" value="1"/>
</dbReference>
<keyword evidence="1" id="KW-0145">Chemotaxis</keyword>
<evidence type="ECO:0000259" key="6">
    <source>
        <dbReference type="PROSITE" id="PS50885"/>
    </source>
</evidence>
<dbReference type="Gene3D" id="1.10.287.950">
    <property type="entry name" value="Methyl-accepting chemotaxis protein"/>
    <property type="match status" value="1"/>
</dbReference>
<dbReference type="Gene3D" id="1.20.120.1530">
    <property type="match status" value="1"/>
</dbReference>
<comment type="caution">
    <text evidence="7">The sequence shown here is derived from an EMBL/GenBank/DDBJ whole genome shotgun (WGS) entry which is preliminary data.</text>
</comment>
<dbReference type="InterPro" id="IPR032255">
    <property type="entry name" value="HBM"/>
</dbReference>
<dbReference type="GO" id="GO:0007165">
    <property type="term" value="P:signal transduction"/>
    <property type="evidence" value="ECO:0007669"/>
    <property type="project" value="UniProtKB-KW"/>
</dbReference>
<evidence type="ECO:0000313" key="7">
    <source>
        <dbReference type="EMBL" id="RXI30326.1"/>
    </source>
</evidence>
<dbReference type="PROSITE" id="PS50885">
    <property type="entry name" value="HAMP"/>
    <property type="match status" value="1"/>
</dbReference>
<evidence type="ECO:0000256" key="2">
    <source>
        <dbReference type="ARBA" id="ARBA00029447"/>
    </source>
</evidence>
<organism evidence="7 8">
    <name type="scientific">Arcobacter ellisii</name>
    <dbReference type="NCBI Taxonomy" id="913109"/>
    <lineage>
        <taxon>Bacteria</taxon>
        <taxon>Pseudomonadati</taxon>
        <taxon>Campylobacterota</taxon>
        <taxon>Epsilonproteobacteria</taxon>
        <taxon>Campylobacterales</taxon>
        <taxon>Arcobacteraceae</taxon>
        <taxon>Arcobacter</taxon>
    </lineage>
</organism>
<dbReference type="GO" id="GO:0005886">
    <property type="term" value="C:plasma membrane"/>
    <property type="evidence" value="ECO:0007669"/>
    <property type="project" value="TreeGrafter"/>
</dbReference>
<dbReference type="EMBL" id="NXIG01000007">
    <property type="protein sequence ID" value="RXI30326.1"/>
    <property type="molecule type" value="Genomic_DNA"/>
</dbReference>
<feature type="transmembrane region" description="Helical" evidence="4">
    <location>
        <begin position="23"/>
        <end position="43"/>
    </location>
</feature>
<feature type="transmembrane region" description="Helical" evidence="4">
    <location>
        <begin position="274"/>
        <end position="296"/>
    </location>
</feature>
<evidence type="ECO:0000256" key="4">
    <source>
        <dbReference type="SAM" id="Phobius"/>
    </source>
</evidence>
<gene>
    <name evidence="7" type="ORF">CP962_08230</name>
</gene>
<comment type="similarity">
    <text evidence="2">Belongs to the methyl-accepting chemotaxis (MCP) protein family.</text>
</comment>
<dbReference type="InterPro" id="IPR004089">
    <property type="entry name" value="MCPsignal_dom"/>
</dbReference>
<protein>
    <submittedName>
        <fullName evidence="7">Chemotaxis protein</fullName>
    </submittedName>
</protein>
<dbReference type="InterPro" id="IPR051310">
    <property type="entry name" value="MCP_chemotaxis"/>
</dbReference>
<accession>A0AA94FBT5</accession>
<dbReference type="GO" id="GO:0004888">
    <property type="term" value="F:transmembrane signaling receptor activity"/>
    <property type="evidence" value="ECO:0007669"/>
    <property type="project" value="TreeGrafter"/>
</dbReference>
<keyword evidence="4" id="KW-1133">Transmembrane helix</keyword>
<keyword evidence="3" id="KW-0807">Transducer</keyword>
<evidence type="ECO:0000256" key="1">
    <source>
        <dbReference type="ARBA" id="ARBA00022500"/>
    </source>
</evidence>
<dbReference type="PANTHER" id="PTHR43531:SF11">
    <property type="entry name" value="METHYL-ACCEPTING CHEMOTAXIS PROTEIN 3"/>
    <property type="match status" value="1"/>
</dbReference>
<dbReference type="AlphaFoldDB" id="A0AA94FBT5"/>
<dbReference type="Pfam" id="PF00015">
    <property type="entry name" value="MCPsignal"/>
    <property type="match status" value="1"/>
</dbReference>
<evidence type="ECO:0000259" key="5">
    <source>
        <dbReference type="PROSITE" id="PS50111"/>
    </source>
</evidence>
<keyword evidence="4" id="KW-0812">Transmembrane</keyword>
<reference evidence="7 8" key="1">
    <citation type="submission" date="2017-09" db="EMBL/GenBank/DDBJ databases">
        <title>Genomics of the genus Arcobacter.</title>
        <authorList>
            <person name="Perez-Cataluna A."/>
            <person name="Figueras M.J."/>
            <person name="Salas-Masso N."/>
        </authorList>
    </citation>
    <scope>NUCLEOTIDE SEQUENCE [LARGE SCALE GENOMIC DNA]</scope>
    <source>
        <strain evidence="7 8">CECT 7837</strain>
    </source>
</reference>
<proteinExistence type="inferred from homology"/>
<feature type="domain" description="Methyl-accepting transducer" evidence="5">
    <location>
        <begin position="459"/>
        <end position="681"/>
    </location>
</feature>
<keyword evidence="4" id="KW-0472">Membrane</keyword>
<dbReference type="Proteomes" id="UP000290588">
    <property type="component" value="Unassembled WGS sequence"/>
</dbReference>
<evidence type="ECO:0000313" key="8">
    <source>
        <dbReference type="Proteomes" id="UP000290588"/>
    </source>
</evidence>
<name>A0AA94FBT5_9BACT</name>
<dbReference type="PANTHER" id="PTHR43531">
    <property type="entry name" value="PROTEIN ICFG"/>
    <property type="match status" value="1"/>
</dbReference>
<dbReference type="InterPro" id="IPR003660">
    <property type="entry name" value="HAMP_dom"/>
</dbReference>